<evidence type="ECO:0000259" key="9">
    <source>
        <dbReference type="PROSITE" id="PS50994"/>
    </source>
</evidence>
<dbReference type="PANTHER" id="PTHR37984:SF11">
    <property type="entry name" value="INTEGRASE CATALYTIC DOMAIN-CONTAINING PROTEIN"/>
    <property type="match status" value="1"/>
</dbReference>
<evidence type="ECO:0000256" key="3">
    <source>
        <dbReference type="ARBA" id="ARBA00022722"/>
    </source>
</evidence>
<dbReference type="Proteomes" id="UP000597762">
    <property type="component" value="Unassembled WGS sequence"/>
</dbReference>
<dbReference type="GO" id="GO:0015074">
    <property type="term" value="P:DNA integration"/>
    <property type="evidence" value="ECO:0007669"/>
    <property type="project" value="InterPro"/>
</dbReference>
<dbReference type="GO" id="GO:0016787">
    <property type="term" value="F:hydrolase activity"/>
    <property type="evidence" value="ECO:0007669"/>
    <property type="project" value="UniProtKB-KW"/>
</dbReference>
<dbReference type="PROSITE" id="PS50878">
    <property type="entry name" value="RT_POL"/>
    <property type="match status" value="1"/>
</dbReference>
<feature type="compositionally biased region" description="Basic residues" evidence="7">
    <location>
        <begin position="1327"/>
        <end position="1340"/>
    </location>
</feature>
<keyword evidence="5" id="KW-0378">Hydrolase</keyword>
<sequence length="1340" mass="152181">MAAVPHYPEFDCESTAKAARWTKYIKRLKNYFVAHNIEDDKRQKAILLTFVGEATNDIIDEIPQERVTPEKNETHFDKLVSAVHNHFNPENNTEYNRFVFRKIKQNSPGIEEFYRKLKEAASMCRFSDMDSEVKSQLITGCLSEKVHQKGLMNSDMSLHDLINYARTTETIASHLQTMRLEDNNNTATATTAPINKVADEQRRPSNYPRQYRCRNCNGKYPHERGPTSCPAFHTQCTYCGRWGHFTSACFRRLNDGNRQRETNRPPRTQTNRRSVNRIENDQRNPRSSGSDIEYVFHTGKTKNLPCFNVSFGYSRQTFNALANSGATINVLSEADFKRLRPAPHLRPTKTVISGFGVKETTPALGWFNIRLEFMGTVCQADIHVIKSPEKPIISWETCKRLGLLSAHKLSINHISDSDTQIPPSTLKLLDDHADLFNGLGKLKGKKVHLHIDETIPPVAQRYCRIPFHVRKDVEEQIYKDEKLGVIEKAEGPTPWVSPIVVVPKRDQNKIRVCIDMRAANKAIKRKRHPTPTLDELKTILSGAKIFSKLDLNQGYNQLELAEESRYITTFATHLGLYRYKRLFFGVNSASEIFQEEISQALAGINGAINISDDILCFGSDQQDHDQNLRTIFQRLREKGLILNGSKCEYNKRSLEFLGHTFGNKGIIPSSLKIKTILGLPNPKNASEVRSLLGMTNFCGAQFIPNYGTLTHDLRQLTKKNTQWSWTECHNECLKQIKDALSKACSLAYFDPNKHTEIYTDASPIGISAVLSQSGQVVQFASRALSAVEQRYSQTEREALAITWACEHFHIYIFGAPFTVHTDHKPLTSIFNNTRSQLSARIERWVLRTQPYNMTVIYRPGHDNPADYLSRHPIHLPLSDREQKVAEEYINYILSTSTPKAMTIEEVAMETAKDKTLTAVIQALLTNKWYGIDDDVDKATFQTLHANRAELSLAHNDSIILKGRRIVLPKTLQSRAAQIAHTGHQGIVKSTALLREKVWFKNMQALVEENIRNCHTCQISTHKPAREPLQMSPLPAAPWTEVSADFGHLQNGKYLLVVTDEYSRYVVVDILDSISTTSVIPRLDKIFAEFGVPVSLKTDNGPPFNSSDFKDYASITGFKHRKITPLWPQANAETERFMRTVKKSIKAALIKGRSWKQELFKFLLDYRTTPHCTTGVPPASVLFGRTIKNRLPHLITPIAGDPSIRERGTQAKTTMKRHADRKTYVKPNDLRVGDTVIIKNDHTSKALTPYQPNLMTVTKKKGSMITATHEGNQTTRNATFFKKIPRPPTSPTQNPLDYSSSEDENYTHTTTPAKSKDTQAQHTPNLRRTGRARRPPKRLDC</sequence>
<dbReference type="PROSITE" id="PS50994">
    <property type="entry name" value="INTEGRASE"/>
    <property type="match status" value="1"/>
</dbReference>
<dbReference type="InterPro" id="IPR050951">
    <property type="entry name" value="Retrovirus_Pol_polyprotein"/>
</dbReference>
<dbReference type="Pfam" id="PF17921">
    <property type="entry name" value="Integrase_H2C2"/>
    <property type="match status" value="1"/>
</dbReference>
<dbReference type="InterPro" id="IPR001584">
    <property type="entry name" value="Integrase_cat-core"/>
</dbReference>
<dbReference type="InterPro" id="IPR000477">
    <property type="entry name" value="RT_dom"/>
</dbReference>
<evidence type="ECO:0000313" key="10">
    <source>
        <dbReference type="EMBL" id="CAE1294649.1"/>
    </source>
</evidence>
<dbReference type="InterPro" id="IPR043128">
    <property type="entry name" value="Rev_trsase/Diguanyl_cyclase"/>
</dbReference>
<dbReference type="Gene3D" id="3.10.10.10">
    <property type="entry name" value="HIV Type 1 Reverse Transcriptase, subunit A, domain 1"/>
    <property type="match status" value="1"/>
</dbReference>
<keyword evidence="11" id="KW-1185">Reference proteome</keyword>
<dbReference type="OrthoDB" id="10055277at2759"/>
<dbReference type="SUPFAM" id="SSF53098">
    <property type="entry name" value="Ribonuclease H-like"/>
    <property type="match status" value="1"/>
</dbReference>
<feature type="domain" description="Reverse transcriptase" evidence="8">
    <location>
        <begin position="483"/>
        <end position="661"/>
    </location>
</feature>
<name>A0A812DBQ7_ACAPH</name>
<organism evidence="10 11">
    <name type="scientific">Acanthosepion pharaonis</name>
    <name type="common">Pharaoh cuttlefish</name>
    <name type="synonym">Sepia pharaonis</name>
    <dbReference type="NCBI Taxonomy" id="158019"/>
    <lineage>
        <taxon>Eukaryota</taxon>
        <taxon>Metazoa</taxon>
        <taxon>Spiralia</taxon>
        <taxon>Lophotrochozoa</taxon>
        <taxon>Mollusca</taxon>
        <taxon>Cephalopoda</taxon>
        <taxon>Coleoidea</taxon>
        <taxon>Decapodiformes</taxon>
        <taxon>Sepiida</taxon>
        <taxon>Sepiina</taxon>
        <taxon>Sepiidae</taxon>
        <taxon>Acanthosepion</taxon>
    </lineage>
</organism>
<evidence type="ECO:0000256" key="6">
    <source>
        <dbReference type="ARBA" id="ARBA00022918"/>
    </source>
</evidence>
<dbReference type="Pfam" id="PF00665">
    <property type="entry name" value="rve"/>
    <property type="match status" value="1"/>
</dbReference>
<evidence type="ECO:0008006" key="12">
    <source>
        <dbReference type="Google" id="ProtNLM"/>
    </source>
</evidence>
<evidence type="ECO:0000259" key="8">
    <source>
        <dbReference type="PROSITE" id="PS50878"/>
    </source>
</evidence>
<dbReference type="Gene3D" id="3.30.70.270">
    <property type="match status" value="2"/>
</dbReference>
<evidence type="ECO:0000313" key="11">
    <source>
        <dbReference type="Proteomes" id="UP000597762"/>
    </source>
</evidence>
<dbReference type="Gene3D" id="1.10.340.70">
    <property type="match status" value="1"/>
</dbReference>
<comment type="caution">
    <text evidence="10">The sequence shown here is derived from an EMBL/GenBank/DDBJ whole genome shotgun (WGS) entry which is preliminary data.</text>
</comment>
<dbReference type="PANTHER" id="PTHR37984">
    <property type="entry name" value="PROTEIN CBG26694"/>
    <property type="match status" value="1"/>
</dbReference>
<evidence type="ECO:0000256" key="2">
    <source>
        <dbReference type="ARBA" id="ARBA00022695"/>
    </source>
</evidence>
<dbReference type="CDD" id="cd01647">
    <property type="entry name" value="RT_LTR"/>
    <property type="match status" value="1"/>
</dbReference>
<keyword evidence="4" id="KW-0255">Endonuclease</keyword>
<proteinExistence type="predicted"/>
<dbReference type="GO" id="GO:0004519">
    <property type="term" value="F:endonuclease activity"/>
    <property type="evidence" value="ECO:0007669"/>
    <property type="project" value="UniProtKB-KW"/>
</dbReference>
<evidence type="ECO:0000256" key="7">
    <source>
        <dbReference type="SAM" id="MobiDB-lite"/>
    </source>
</evidence>
<accession>A0A812DBQ7</accession>
<dbReference type="InterPro" id="IPR036397">
    <property type="entry name" value="RNaseH_sf"/>
</dbReference>
<dbReference type="EMBL" id="CAHIKZ030002980">
    <property type="protein sequence ID" value="CAE1294649.1"/>
    <property type="molecule type" value="Genomic_DNA"/>
</dbReference>
<keyword evidence="3" id="KW-0540">Nuclease</keyword>
<feature type="region of interest" description="Disordered" evidence="7">
    <location>
        <begin position="257"/>
        <end position="291"/>
    </location>
</feature>
<evidence type="ECO:0000256" key="4">
    <source>
        <dbReference type="ARBA" id="ARBA00022759"/>
    </source>
</evidence>
<dbReference type="SUPFAM" id="SSF56672">
    <property type="entry name" value="DNA/RNA polymerases"/>
    <property type="match status" value="1"/>
</dbReference>
<protein>
    <recommendedName>
        <fullName evidence="12">Reverse transcriptase</fullName>
    </recommendedName>
</protein>
<reference evidence="10" key="1">
    <citation type="submission" date="2021-01" db="EMBL/GenBank/DDBJ databases">
        <authorList>
            <person name="Li R."/>
            <person name="Bekaert M."/>
        </authorList>
    </citation>
    <scope>NUCLEOTIDE SEQUENCE</scope>
    <source>
        <strain evidence="10">Farmed</strain>
    </source>
</reference>
<dbReference type="GO" id="GO:0003964">
    <property type="term" value="F:RNA-directed DNA polymerase activity"/>
    <property type="evidence" value="ECO:0007669"/>
    <property type="project" value="UniProtKB-KW"/>
</dbReference>
<evidence type="ECO:0000256" key="1">
    <source>
        <dbReference type="ARBA" id="ARBA00022679"/>
    </source>
</evidence>
<evidence type="ECO:0000256" key="5">
    <source>
        <dbReference type="ARBA" id="ARBA00022801"/>
    </source>
</evidence>
<dbReference type="InterPro" id="IPR012337">
    <property type="entry name" value="RNaseH-like_sf"/>
</dbReference>
<dbReference type="FunFam" id="3.30.420.10:FF:000063">
    <property type="entry name" value="Retrovirus-related Pol polyprotein from transposon 297-like Protein"/>
    <property type="match status" value="1"/>
</dbReference>
<dbReference type="Gene3D" id="3.30.420.10">
    <property type="entry name" value="Ribonuclease H-like superfamily/Ribonuclease H"/>
    <property type="match status" value="1"/>
</dbReference>
<dbReference type="Pfam" id="PF17917">
    <property type="entry name" value="RT_RNaseH"/>
    <property type="match status" value="1"/>
</dbReference>
<keyword evidence="1" id="KW-0808">Transferase</keyword>
<dbReference type="Pfam" id="PF00078">
    <property type="entry name" value="RVT_1"/>
    <property type="match status" value="1"/>
</dbReference>
<dbReference type="InterPro" id="IPR043502">
    <property type="entry name" value="DNA/RNA_pol_sf"/>
</dbReference>
<keyword evidence="2" id="KW-0548">Nucleotidyltransferase</keyword>
<dbReference type="CDD" id="cd09274">
    <property type="entry name" value="RNase_HI_RT_Ty3"/>
    <property type="match status" value="1"/>
</dbReference>
<gene>
    <name evidence="10" type="ORF">SPHA_50499</name>
</gene>
<dbReference type="InterPro" id="IPR041588">
    <property type="entry name" value="Integrase_H2C2"/>
</dbReference>
<dbReference type="InterPro" id="IPR041373">
    <property type="entry name" value="RT_RNaseH"/>
</dbReference>
<dbReference type="FunFam" id="3.30.70.270:FF:000063">
    <property type="entry name" value="Zinc knuckle domaincontaining protein"/>
    <property type="match status" value="1"/>
</dbReference>
<feature type="domain" description="Integrase catalytic" evidence="9">
    <location>
        <begin position="1033"/>
        <end position="1185"/>
    </location>
</feature>
<feature type="region of interest" description="Disordered" evidence="7">
    <location>
        <begin position="1269"/>
        <end position="1340"/>
    </location>
</feature>
<keyword evidence="6" id="KW-0695">RNA-directed DNA polymerase</keyword>
<dbReference type="GO" id="GO:0003676">
    <property type="term" value="F:nucleic acid binding"/>
    <property type="evidence" value="ECO:0007669"/>
    <property type="project" value="InterPro"/>
</dbReference>